<evidence type="ECO:0000256" key="3">
    <source>
        <dbReference type="ARBA" id="ARBA00022475"/>
    </source>
</evidence>
<evidence type="ECO:0000313" key="14">
    <source>
        <dbReference type="Proteomes" id="UP000465778"/>
    </source>
</evidence>
<dbReference type="InterPro" id="IPR004474">
    <property type="entry name" value="LytR_CpsA_psr"/>
</dbReference>
<evidence type="ECO:0000256" key="2">
    <source>
        <dbReference type="ARBA" id="ARBA00006068"/>
    </source>
</evidence>
<evidence type="ECO:0000256" key="6">
    <source>
        <dbReference type="ARBA" id="ARBA00022989"/>
    </source>
</evidence>
<dbReference type="GO" id="GO:0071555">
    <property type="term" value="P:cell wall organization"/>
    <property type="evidence" value="ECO:0007669"/>
    <property type="project" value="UniProtKB-KW"/>
</dbReference>
<gene>
    <name evidence="13" type="ORF">KIS1582_2435</name>
</gene>
<reference evidence="13 14" key="1">
    <citation type="journal article" date="2020" name="G3 (Bethesda)">
        <title>Whole Genome Sequencing and Comparative Genomics of Two Nematicidal Bacillus Strains Reveals a Wide Range of Possible Virulence Factors.</title>
        <authorList>
            <person name="Susic N."/>
            <person name="Janezic S."/>
            <person name="Rupnik M."/>
            <person name="Geric Stare B."/>
        </authorList>
    </citation>
    <scope>NUCLEOTIDE SEQUENCE [LARGE SCALE GENOMIC DNA]</scope>
    <source>
        <strain evidence="13 14">I-1582</strain>
    </source>
</reference>
<evidence type="ECO:0000256" key="5">
    <source>
        <dbReference type="ARBA" id="ARBA00022968"/>
    </source>
</evidence>
<evidence type="ECO:0000313" key="13">
    <source>
        <dbReference type="EMBL" id="KAF0823809.1"/>
    </source>
</evidence>
<evidence type="ECO:0000256" key="9">
    <source>
        <dbReference type="ARBA" id="ARBA00023163"/>
    </source>
</evidence>
<dbReference type="Proteomes" id="UP000465778">
    <property type="component" value="Unassembled WGS sequence"/>
</dbReference>
<comment type="function">
    <text evidence="10">Involved in SarA attenuation. Affects resistance to oxacillin and teicoplanin, as well as the synthesis of virulence factors.</text>
</comment>
<dbReference type="Gene3D" id="3.40.630.190">
    <property type="entry name" value="LCP protein"/>
    <property type="match status" value="1"/>
</dbReference>
<keyword evidence="8" id="KW-0472">Membrane</keyword>
<evidence type="ECO:0000256" key="10">
    <source>
        <dbReference type="ARBA" id="ARBA00037178"/>
    </source>
</evidence>
<evidence type="ECO:0000256" key="4">
    <source>
        <dbReference type="ARBA" id="ARBA00022692"/>
    </source>
</evidence>
<keyword evidence="7" id="KW-0805">Transcription regulation</keyword>
<dbReference type="PANTHER" id="PTHR33392:SF8">
    <property type="entry name" value="REGULATORY PROTEIN MSRR"/>
    <property type="match status" value="1"/>
</dbReference>
<keyword evidence="9" id="KW-0804">Transcription</keyword>
<comment type="caution">
    <text evidence="13">The sequence shown here is derived from an EMBL/GenBank/DDBJ whole genome shotgun (WGS) entry which is preliminary data.</text>
</comment>
<evidence type="ECO:0000259" key="12">
    <source>
        <dbReference type="Pfam" id="PF03816"/>
    </source>
</evidence>
<evidence type="ECO:0000256" key="11">
    <source>
        <dbReference type="ARBA" id="ARBA00040752"/>
    </source>
</evidence>
<keyword evidence="6" id="KW-1133">Transmembrane helix</keyword>
<keyword evidence="3" id="KW-1003">Cell membrane</keyword>
<evidence type="ECO:0000256" key="8">
    <source>
        <dbReference type="ARBA" id="ARBA00023136"/>
    </source>
</evidence>
<dbReference type="NCBIfam" id="TIGR00350">
    <property type="entry name" value="lytR_cpsA_psr"/>
    <property type="match status" value="1"/>
</dbReference>
<feature type="domain" description="Cell envelope-related transcriptional attenuator" evidence="12">
    <location>
        <begin position="83"/>
        <end position="226"/>
    </location>
</feature>
<dbReference type="RefSeq" id="WP_174750383.1">
    <property type="nucleotide sequence ID" value="NZ_JABVDD010000006.1"/>
</dbReference>
<proteinExistence type="inferred from homology"/>
<dbReference type="AlphaFoldDB" id="A0A800NAN3"/>
<dbReference type="GO" id="GO:0005886">
    <property type="term" value="C:plasma membrane"/>
    <property type="evidence" value="ECO:0007669"/>
    <property type="project" value="UniProtKB-SubCell"/>
</dbReference>
<comment type="subcellular location">
    <subcellularLocation>
        <location evidence="1">Cell membrane</location>
        <topology evidence="1">Single-pass type II membrane protein</topology>
    </subcellularLocation>
</comment>
<sequence length="309" mass="34990">MRSDRYEKKKKKGKWKSVLLILLLLIAGTLGYSYFQFKQGVSQTEGEANIQTEEFEFNGEKDKYGGTNILILGSDARGEEKSRADTIMVAQYHPEKGTYKLISFMRDMYVDIPGHGQNRINSALAYGGPELLRQTLKENFDIDIKYYSIIDFEGFVHLIDEAFPRGVEIDVEKRMSANIGVTLEPGLQRLDGEHLLGYVRFRQDAVGDFGRVERQQKVMKEVASQFTSLQTITKLPKLIGVVTPFVNTNMNTGDILYIGKDFLSKDNRNVETLRVPVDGTFENERINGAEVLGIDKEANKAAIHEFLSK</sequence>
<keyword evidence="4" id="KW-0812">Transmembrane</keyword>
<dbReference type="InterPro" id="IPR050922">
    <property type="entry name" value="LytR/CpsA/Psr_CW_biosynth"/>
</dbReference>
<comment type="similarity">
    <text evidence="2">Belongs to the LytR/CpsA/Psr (LCP) family.</text>
</comment>
<dbReference type="Pfam" id="PF03816">
    <property type="entry name" value="LytR_cpsA_psr"/>
    <property type="match status" value="1"/>
</dbReference>
<accession>A0A800NAN3</accession>
<dbReference type="PANTHER" id="PTHR33392">
    <property type="entry name" value="POLYISOPRENYL-TEICHOIC ACID--PEPTIDOGLYCAN TEICHOIC ACID TRANSFERASE TAGU"/>
    <property type="match status" value="1"/>
</dbReference>
<protein>
    <recommendedName>
        <fullName evidence="11">Regulatory protein MsrR</fullName>
    </recommendedName>
</protein>
<evidence type="ECO:0000256" key="1">
    <source>
        <dbReference type="ARBA" id="ARBA00004401"/>
    </source>
</evidence>
<name>A0A800NAN3_CYTFI</name>
<dbReference type="EMBL" id="VDEM01000024">
    <property type="protein sequence ID" value="KAF0823809.1"/>
    <property type="molecule type" value="Genomic_DNA"/>
</dbReference>
<evidence type="ECO:0000256" key="7">
    <source>
        <dbReference type="ARBA" id="ARBA00023015"/>
    </source>
</evidence>
<keyword evidence="5" id="KW-0735">Signal-anchor</keyword>
<organism evidence="13 14">
    <name type="scientific">Cytobacillus firmus</name>
    <name type="common">Bacillus firmus</name>
    <dbReference type="NCBI Taxonomy" id="1399"/>
    <lineage>
        <taxon>Bacteria</taxon>
        <taxon>Bacillati</taxon>
        <taxon>Bacillota</taxon>
        <taxon>Bacilli</taxon>
        <taxon>Bacillales</taxon>
        <taxon>Bacillaceae</taxon>
        <taxon>Cytobacillus</taxon>
    </lineage>
</organism>